<evidence type="ECO:0000313" key="1">
    <source>
        <dbReference type="EMBL" id="PNY17247.1"/>
    </source>
</evidence>
<proteinExistence type="predicted"/>
<dbReference type="InterPro" id="IPR036397">
    <property type="entry name" value="RNaseH_sf"/>
</dbReference>
<dbReference type="InterPro" id="IPR012337">
    <property type="entry name" value="RNaseH-like_sf"/>
</dbReference>
<name>A0A2K3PPQ1_TRIPR</name>
<dbReference type="Gene3D" id="3.30.420.10">
    <property type="entry name" value="Ribonuclease H-like superfamily/Ribonuclease H"/>
    <property type="match status" value="1"/>
</dbReference>
<organism evidence="1 2">
    <name type="scientific">Trifolium pratense</name>
    <name type="common">Red clover</name>
    <dbReference type="NCBI Taxonomy" id="57577"/>
    <lineage>
        <taxon>Eukaryota</taxon>
        <taxon>Viridiplantae</taxon>
        <taxon>Streptophyta</taxon>
        <taxon>Embryophyta</taxon>
        <taxon>Tracheophyta</taxon>
        <taxon>Spermatophyta</taxon>
        <taxon>Magnoliopsida</taxon>
        <taxon>eudicotyledons</taxon>
        <taxon>Gunneridae</taxon>
        <taxon>Pentapetalae</taxon>
        <taxon>rosids</taxon>
        <taxon>fabids</taxon>
        <taxon>Fabales</taxon>
        <taxon>Fabaceae</taxon>
        <taxon>Papilionoideae</taxon>
        <taxon>50 kb inversion clade</taxon>
        <taxon>NPAAA clade</taxon>
        <taxon>Hologalegina</taxon>
        <taxon>IRL clade</taxon>
        <taxon>Trifolieae</taxon>
        <taxon>Trifolium</taxon>
    </lineage>
</organism>
<comment type="caution">
    <text evidence="1">The sequence shown here is derived from an EMBL/GenBank/DDBJ whole genome shotgun (WGS) entry which is preliminary data.</text>
</comment>
<gene>
    <name evidence="1" type="ORF">L195_g013986</name>
</gene>
<dbReference type="AlphaFoldDB" id="A0A2K3PPQ1"/>
<evidence type="ECO:0000313" key="2">
    <source>
        <dbReference type="Proteomes" id="UP000236291"/>
    </source>
</evidence>
<dbReference type="Proteomes" id="UP000236291">
    <property type="component" value="Unassembled WGS sequence"/>
</dbReference>
<reference evidence="1 2" key="1">
    <citation type="journal article" date="2014" name="Am. J. Bot.">
        <title>Genome assembly and annotation for red clover (Trifolium pratense; Fabaceae).</title>
        <authorList>
            <person name="Istvanek J."/>
            <person name="Jaros M."/>
            <person name="Krenek A."/>
            <person name="Repkova J."/>
        </authorList>
    </citation>
    <scope>NUCLEOTIDE SEQUENCE [LARGE SCALE GENOMIC DNA]</scope>
    <source>
        <strain evidence="2">cv. Tatra</strain>
        <tissue evidence="1">Young leaves</tissue>
    </source>
</reference>
<dbReference type="EMBL" id="ASHM01009205">
    <property type="protein sequence ID" value="PNY17247.1"/>
    <property type="molecule type" value="Genomic_DNA"/>
</dbReference>
<dbReference type="SUPFAM" id="SSF53098">
    <property type="entry name" value="Ribonuclease H-like"/>
    <property type="match status" value="1"/>
</dbReference>
<feature type="non-terminal residue" evidence="1">
    <location>
        <position position="1"/>
    </location>
</feature>
<sequence>EENVLMYKAAVPAMYQKAVLKVKRIPINVVEMGEFYRVQIDTINLFTLVAKSAKSAEYWLECDKKDKKRCVIGVEFEFVSREVGENHIDELSLIALSHGSHSAILKSTILKALRIATDRNIFMDDQVIFVGYGIEKKVKKARHALSRQGLLSRHFTMKLFRNRFDVRQQAHPALNCLDMKKVNFKSIAERVLRRDITTMPYWNYSILKIAFP</sequence>
<reference evidence="1 2" key="2">
    <citation type="journal article" date="2017" name="Front. Plant Sci.">
        <title>Gene Classification and Mining of Molecular Markers Useful in Red Clover (Trifolium pratense) Breeding.</title>
        <authorList>
            <person name="Istvanek J."/>
            <person name="Dluhosova J."/>
            <person name="Dluhos P."/>
            <person name="Patkova L."/>
            <person name="Nedelnik J."/>
            <person name="Repkova J."/>
        </authorList>
    </citation>
    <scope>NUCLEOTIDE SEQUENCE [LARGE SCALE GENOMIC DNA]</scope>
    <source>
        <strain evidence="2">cv. Tatra</strain>
        <tissue evidence="1">Young leaves</tissue>
    </source>
</reference>
<accession>A0A2K3PPQ1</accession>
<protein>
    <submittedName>
        <fullName evidence="1">Uncharacterized protein</fullName>
    </submittedName>
</protein>
<dbReference type="GO" id="GO:0003676">
    <property type="term" value="F:nucleic acid binding"/>
    <property type="evidence" value="ECO:0007669"/>
    <property type="project" value="InterPro"/>
</dbReference>